<sequence length="373" mass="42715">MKKKIYSLMLVLTFLITLSVKVEARTEYATLPRFDVTLNGQKVDNTYAEYPLLVYKDITYFPMTYHTSRFLGVETNWSEATGLKINKTGIAGKFEFYQTNVKNNDKYQVSVPEFAIAVNGKSINNRTEQYPLLTFRDVTYFPMTWRFGVDEFDWDYDFSHQKGLVINSKKAEITKSDIKIEGKKSKFEDYSKTEFYNGNYYVVKTDGTSYRLFKDSLIGNKSEQVSDMEIKSFIREGNKLLFSSVDGYYSYDLEKGRISKESSIINKNISAATAINLGNTTFYVESKDGTVLTEKGEKVNNGAAYMSATKVGDYTIIRFASKANSDKSQIYDRTGRMVYNTDKEVVDAKMEGYQLNFTIKNSNGTDSQRISIR</sequence>
<dbReference type="AlphaFoldDB" id="A0A379DB73"/>
<protein>
    <recommendedName>
        <fullName evidence="3">Copper amine oxidase N-terminal domain</fullName>
    </recommendedName>
</protein>
<dbReference type="RefSeq" id="WP_004820243.1">
    <property type="nucleotide sequence ID" value="NZ_UGTH01000001.1"/>
</dbReference>
<gene>
    <name evidence="1" type="ORF">NCTC11088_01055</name>
</gene>
<evidence type="ECO:0008006" key="3">
    <source>
        <dbReference type="Google" id="ProtNLM"/>
    </source>
</evidence>
<dbReference type="Proteomes" id="UP000254777">
    <property type="component" value="Unassembled WGS sequence"/>
</dbReference>
<evidence type="ECO:0000313" key="2">
    <source>
        <dbReference type="Proteomes" id="UP000254777"/>
    </source>
</evidence>
<reference evidence="1 2" key="1">
    <citation type="submission" date="2018-06" db="EMBL/GenBank/DDBJ databases">
        <authorList>
            <consortium name="Pathogen Informatics"/>
            <person name="Doyle S."/>
        </authorList>
    </citation>
    <scope>NUCLEOTIDE SEQUENCE [LARGE SCALE GENOMIC DNA]</scope>
    <source>
        <strain evidence="1 2">NCTC11088</strain>
    </source>
</reference>
<organism evidence="1 2">
    <name type="scientific">Peptoniphilus indolicus</name>
    <dbReference type="NCBI Taxonomy" id="33030"/>
    <lineage>
        <taxon>Bacteria</taxon>
        <taxon>Bacillati</taxon>
        <taxon>Bacillota</taxon>
        <taxon>Tissierellia</taxon>
        <taxon>Tissierellales</taxon>
        <taxon>Peptoniphilaceae</taxon>
        <taxon>Peptoniphilus</taxon>
    </lineage>
</organism>
<proteinExistence type="predicted"/>
<accession>A0A379DB73</accession>
<evidence type="ECO:0000313" key="1">
    <source>
        <dbReference type="EMBL" id="SUB75266.1"/>
    </source>
</evidence>
<name>A0A379DB73_9FIRM</name>
<dbReference type="EMBL" id="UGTH01000001">
    <property type="protein sequence ID" value="SUB75266.1"/>
    <property type="molecule type" value="Genomic_DNA"/>
</dbReference>